<dbReference type="AlphaFoldDB" id="A0A2M4DES4"/>
<proteinExistence type="predicted"/>
<protein>
    <submittedName>
        <fullName evidence="2">Putative secreted protein</fullName>
    </submittedName>
</protein>
<dbReference type="EMBL" id="GGFL01011865">
    <property type="protein sequence ID" value="MBW76043.1"/>
    <property type="molecule type" value="Transcribed_RNA"/>
</dbReference>
<accession>A0A2M4DES4</accession>
<feature type="chain" id="PRO_5014597828" evidence="1">
    <location>
        <begin position="27"/>
        <end position="77"/>
    </location>
</feature>
<organism evidence="2">
    <name type="scientific">Anopheles darlingi</name>
    <name type="common">Mosquito</name>
    <dbReference type="NCBI Taxonomy" id="43151"/>
    <lineage>
        <taxon>Eukaryota</taxon>
        <taxon>Metazoa</taxon>
        <taxon>Ecdysozoa</taxon>
        <taxon>Arthropoda</taxon>
        <taxon>Hexapoda</taxon>
        <taxon>Insecta</taxon>
        <taxon>Pterygota</taxon>
        <taxon>Neoptera</taxon>
        <taxon>Endopterygota</taxon>
        <taxon>Diptera</taxon>
        <taxon>Nematocera</taxon>
        <taxon>Culicoidea</taxon>
        <taxon>Culicidae</taxon>
        <taxon>Anophelinae</taxon>
        <taxon>Anopheles</taxon>
    </lineage>
</organism>
<evidence type="ECO:0000313" key="2">
    <source>
        <dbReference type="EMBL" id="MBW76043.1"/>
    </source>
</evidence>
<evidence type="ECO:0000256" key="1">
    <source>
        <dbReference type="SAM" id="SignalP"/>
    </source>
</evidence>
<keyword evidence="1" id="KW-0732">Signal</keyword>
<reference evidence="2" key="1">
    <citation type="submission" date="2018-01" db="EMBL/GenBank/DDBJ databases">
        <title>An insight into the sialome of Amazonian anophelines.</title>
        <authorList>
            <person name="Ribeiro J.M."/>
            <person name="Scarpassa V."/>
            <person name="Calvo E."/>
        </authorList>
    </citation>
    <scope>NUCLEOTIDE SEQUENCE</scope>
</reference>
<feature type="signal peptide" evidence="1">
    <location>
        <begin position="1"/>
        <end position="26"/>
    </location>
</feature>
<sequence>MLSRSAQLRIMHTSLLPTFFLIATSASSSGSIDTKQPLAASRAVLPCSNTGSNCSRAETASERPVIIPSFSTFRYFP</sequence>
<name>A0A2M4DES4_ANODA</name>